<evidence type="ECO:0008006" key="3">
    <source>
        <dbReference type="Google" id="ProtNLM"/>
    </source>
</evidence>
<evidence type="ECO:0000313" key="2">
    <source>
        <dbReference type="Proteomes" id="UP001161497"/>
    </source>
</evidence>
<sequence length="38" mass="4320">MEKGVSISRKALNNWNLLFNAIKKVHVVGKWVRGSLIL</sequence>
<protein>
    <recommendedName>
        <fullName evidence="3">Transposase</fullName>
    </recommendedName>
</protein>
<dbReference type="EMBL" id="OX458932">
    <property type="protein sequence ID" value="CAI9085786.1"/>
    <property type="molecule type" value="Genomic_DNA"/>
</dbReference>
<proteinExistence type="predicted"/>
<name>A0ABN8XHA4_9BACT</name>
<organism evidence="1 2">
    <name type="scientific">Candidatus Methylacidiphilum fumarolicum</name>
    <dbReference type="NCBI Taxonomy" id="591154"/>
    <lineage>
        <taxon>Bacteria</taxon>
        <taxon>Pseudomonadati</taxon>
        <taxon>Verrucomicrobiota</taxon>
        <taxon>Methylacidiphilae</taxon>
        <taxon>Methylacidiphilales</taxon>
        <taxon>Methylacidiphilaceae</taxon>
        <taxon>Methylacidiphilum (ex Ratnadevi et al. 2023)</taxon>
    </lineage>
</organism>
<gene>
    <name evidence="1" type="ORF">MFUM_1442</name>
</gene>
<dbReference type="Proteomes" id="UP001161497">
    <property type="component" value="Chromosome"/>
</dbReference>
<reference evidence="1" key="1">
    <citation type="submission" date="2023-03" db="EMBL/GenBank/DDBJ databases">
        <authorList>
            <person name="Cremers G."/>
            <person name="Picone N."/>
        </authorList>
    </citation>
    <scope>NUCLEOTIDE SEQUENCE</scope>
    <source>
        <strain evidence="1">Sample_alias</strain>
    </source>
</reference>
<accession>A0ABN8XHA4</accession>
<keyword evidence="2" id="KW-1185">Reference proteome</keyword>
<evidence type="ECO:0000313" key="1">
    <source>
        <dbReference type="EMBL" id="CAI9085786.1"/>
    </source>
</evidence>